<evidence type="ECO:0000256" key="1">
    <source>
        <dbReference type="SAM" id="MobiDB-lite"/>
    </source>
</evidence>
<feature type="region of interest" description="Disordered" evidence="1">
    <location>
        <begin position="289"/>
        <end position="329"/>
    </location>
</feature>
<name>A0ABQ9G0N1_9NEOP</name>
<sequence length="329" mass="36081">MGEFSGWASRRSREFPQNLDKFVEEGGEHTLLPTPASFMRDSCHATSSWRNSFGPSNAILFPFDRERETSRDGREIKNSLFPGVPTFAVQPTSMRVQRGGKTEGRGYNGSNTRPATPLEAGPLEHASSDAAGSGSSRTRVQRRRWKRVLSNTRPATPLEAGPLEHASSDAAGSRSSRTRVRRRRWKRVLSNTPQIQATPFSLAASAGKQFNAGTLEVGCAQPARSVYLVFSLRYQRLRYGFYGKRERATICLSVCTAASFMIGRSLSYDCCPSLARGRAGCKAASARQNVRAGKTGNPRENPPTGGIVRHDPNTRKCGDDTARNPTRLA</sequence>
<dbReference type="Proteomes" id="UP001159363">
    <property type="component" value="Chromosome 16"/>
</dbReference>
<evidence type="ECO:0000313" key="3">
    <source>
        <dbReference type="Proteomes" id="UP001159363"/>
    </source>
</evidence>
<organism evidence="2 3">
    <name type="scientific">Dryococelus australis</name>
    <dbReference type="NCBI Taxonomy" id="614101"/>
    <lineage>
        <taxon>Eukaryota</taxon>
        <taxon>Metazoa</taxon>
        <taxon>Ecdysozoa</taxon>
        <taxon>Arthropoda</taxon>
        <taxon>Hexapoda</taxon>
        <taxon>Insecta</taxon>
        <taxon>Pterygota</taxon>
        <taxon>Neoptera</taxon>
        <taxon>Polyneoptera</taxon>
        <taxon>Phasmatodea</taxon>
        <taxon>Verophasmatodea</taxon>
        <taxon>Anareolatae</taxon>
        <taxon>Phasmatidae</taxon>
        <taxon>Eurycanthinae</taxon>
        <taxon>Dryococelus</taxon>
    </lineage>
</organism>
<accession>A0ABQ9G0N1</accession>
<dbReference type="EMBL" id="JARBHB010000017">
    <property type="protein sequence ID" value="KAJ8866044.1"/>
    <property type="molecule type" value="Genomic_DNA"/>
</dbReference>
<gene>
    <name evidence="2" type="ORF">PR048_033568</name>
</gene>
<feature type="compositionally biased region" description="Basic and acidic residues" evidence="1">
    <location>
        <begin position="308"/>
        <end position="322"/>
    </location>
</feature>
<feature type="compositionally biased region" description="Low complexity" evidence="1">
    <location>
        <begin position="128"/>
        <end position="138"/>
    </location>
</feature>
<comment type="caution">
    <text evidence="2">The sequence shown here is derived from an EMBL/GenBank/DDBJ whole genome shotgun (WGS) entry which is preliminary data.</text>
</comment>
<protein>
    <submittedName>
        <fullName evidence="2">Uncharacterized protein</fullName>
    </submittedName>
</protein>
<evidence type="ECO:0000313" key="2">
    <source>
        <dbReference type="EMBL" id="KAJ8866044.1"/>
    </source>
</evidence>
<reference evidence="2 3" key="1">
    <citation type="submission" date="2023-02" db="EMBL/GenBank/DDBJ databases">
        <title>LHISI_Scaffold_Assembly.</title>
        <authorList>
            <person name="Stuart O.P."/>
            <person name="Cleave R."/>
            <person name="Magrath M.J.L."/>
            <person name="Mikheyev A.S."/>
        </authorList>
    </citation>
    <scope>NUCLEOTIDE SEQUENCE [LARGE SCALE GENOMIC DNA]</scope>
    <source>
        <strain evidence="2">Daus_M_001</strain>
        <tissue evidence="2">Leg muscle</tissue>
    </source>
</reference>
<proteinExistence type="predicted"/>
<keyword evidence="3" id="KW-1185">Reference proteome</keyword>
<feature type="region of interest" description="Disordered" evidence="1">
    <location>
        <begin position="92"/>
        <end position="183"/>
    </location>
</feature>